<dbReference type="EMBL" id="GL377687">
    <property type="protein sequence ID" value="EFJ07235.1"/>
    <property type="molecule type" value="Genomic_DNA"/>
</dbReference>
<dbReference type="AlphaFoldDB" id="D8T7Y1"/>
<evidence type="ECO:0000313" key="2">
    <source>
        <dbReference type="EMBL" id="EFJ07238.1"/>
    </source>
</evidence>
<dbReference type="PANTHER" id="PTHR11889:SF31">
    <property type="entry name" value="PROTEIN HEDGEHOG"/>
    <property type="match status" value="1"/>
</dbReference>
<dbReference type="EMBL" id="GL377687">
    <property type="protein sequence ID" value="EFJ07238.1"/>
    <property type="molecule type" value="Genomic_DNA"/>
</dbReference>
<dbReference type="HOGENOM" id="CLU_052909_1_0_1"/>
<reference evidence="1 3" key="1">
    <citation type="journal article" date="2011" name="Science">
        <title>The Selaginella genome identifies genetic changes associated with the evolution of vascular plants.</title>
        <authorList>
            <person name="Banks J.A."/>
            <person name="Nishiyama T."/>
            <person name="Hasebe M."/>
            <person name="Bowman J.L."/>
            <person name="Gribskov M."/>
            <person name="dePamphilis C."/>
            <person name="Albert V.A."/>
            <person name="Aono N."/>
            <person name="Aoyama T."/>
            <person name="Ambrose B.A."/>
            <person name="Ashton N.W."/>
            <person name="Axtell M.J."/>
            <person name="Barker E."/>
            <person name="Barker M.S."/>
            <person name="Bennetzen J.L."/>
            <person name="Bonawitz N.D."/>
            <person name="Chapple C."/>
            <person name="Cheng C."/>
            <person name="Correa L.G."/>
            <person name="Dacre M."/>
            <person name="DeBarry J."/>
            <person name="Dreyer I."/>
            <person name="Elias M."/>
            <person name="Engstrom E.M."/>
            <person name="Estelle M."/>
            <person name="Feng L."/>
            <person name="Finet C."/>
            <person name="Floyd S.K."/>
            <person name="Frommer W.B."/>
            <person name="Fujita T."/>
            <person name="Gramzow L."/>
            <person name="Gutensohn M."/>
            <person name="Harholt J."/>
            <person name="Hattori M."/>
            <person name="Heyl A."/>
            <person name="Hirai T."/>
            <person name="Hiwatashi Y."/>
            <person name="Ishikawa M."/>
            <person name="Iwata M."/>
            <person name="Karol K.G."/>
            <person name="Koehler B."/>
            <person name="Kolukisaoglu U."/>
            <person name="Kubo M."/>
            <person name="Kurata T."/>
            <person name="Lalonde S."/>
            <person name="Li K."/>
            <person name="Li Y."/>
            <person name="Litt A."/>
            <person name="Lyons E."/>
            <person name="Manning G."/>
            <person name="Maruyama T."/>
            <person name="Michael T.P."/>
            <person name="Mikami K."/>
            <person name="Miyazaki S."/>
            <person name="Morinaga S."/>
            <person name="Murata T."/>
            <person name="Mueller-Roeber B."/>
            <person name="Nelson D.R."/>
            <person name="Obara M."/>
            <person name="Oguri Y."/>
            <person name="Olmstead R.G."/>
            <person name="Onodera N."/>
            <person name="Petersen B.L."/>
            <person name="Pils B."/>
            <person name="Prigge M."/>
            <person name="Rensing S.A."/>
            <person name="Riano-Pachon D.M."/>
            <person name="Roberts A.W."/>
            <person name="Sato Y."/>
            <person name="Scheller H.V."/>
            <person name="Schulz B."/>
            <person name="Schulz C."/>
            <person name="Shakirov E.V."/>
            <person name="Shibagaki N."/>
            <person name="Shinohara N."/>
            <person name="Shippen D.E."/>
            <person name="Soerensen I."/>
            <person name="Sotooka R."/>
            <person name="Sugimoto N."/>
            <person name="Sugita M."/>
            <person name="Sumikawa N."/>
            <person name="Tanurdzic M."/>
            <person name="Theissen G."/>
            <person name="Ulvskov P."/>
            <person name="Wakazuki S."/>
            <person name="Weng J.K."/>
            <person name="Willats W.W."/>
            <person name="Wipf D."/>
            <person name="Wolf P.G."/>
            <person name="Yang L."/>
            <person name="Zimmer A.D."/>
            <person name="Zhu Q."/>
            <person name="Mitros T."/>
            <person name="Hellsten U."/>
            <person name="Loque D."/>
            <person name="Otillar R."/>
            <person name="Salamov A."/>
            <person name="Schmutz J."/>
            <person name="Shapiro H."/>
            <person name="Lindquist E."/>
            <person name="Lucas S."/>
            <person name="Rokhsar D."/>
            <person name="Grigoriev I.V."/>
        </authorList>
    </citation>
    <scope>NUCLEOTIDE SEQUENCE [LARGE SCALE GENOMIC DNA]</scope>
</reference>
<sequence length="145" mass="15527">MRDLEIGDKVAVSKNVFSDVYAFGHKDADVISEFIQVEKLGLYNPFTLSGNIMVNNVEAPSHSEWFLDSLFDAIGATEYLPYAYHAMLAPLRAIYNIVGKEIYGKGYAAVNSCVNVAEFGMKHGGSIALAGGIAGVATAMLATKA</sequence>
<dbReference type="PANTHER" id="PTHR11889">
    <property type="entry name" value="HEDGEHOG"/>
    <property type="match status" value="1"/>
</dbReference>
<keyword evidence="3" id="KW-1185">Reference proteome</keyword>
<organism evidence="3">
    <name type="scientific">Selaginella moellendorffii</name>
    <name type="common">Spikemoss</name>
    <dbReference type="NCBI Taxonomy" id="88036"/>
    <lineage>
        <taxon>Eukaryota</taxon>
        <taxon>Viridiplantae</taxon>
        <taxon>Streptophyta</taxon>
        <taxon>Embryophyta</taxon>
        <taxon>Tracheophyta</taxon>
        <taxon>Lycopodiopsida</taxon>
        <taxon>Selaginellales</taxon>
        <taxon>Selaginellaceae</taxon>
        <taxon>Selaginella</taxon>
    </lineage>
</organism>
<proteinExistence type="predicted"/>
<dbReference type="InterPro" id="IPR050387">
    <property type="entry name" value="Hedgehog_Signaling"/>
</dbReference>
<dbReference type="KEGG" id="smo:SELMODRAFT_429983"/>
<evidence type="ECO:0000313" key="1">
    <source>
        <dbReference type="EMBL" id="EFJ07235.1"/>
    </source>
</evidence>
<dbReference type="KEGG" id="smo:SELMODRAFT_429977"/>
<dbReference type="Gramene" id="EFJ07235">
    <property type="protein sequence ID" value="EFJ07235"/>
    <property type="gene ID" value="SELMODRAFT_429977"/>
</dbReference>
<dbReference type="InParanoid" id="D8T7Y1"/>
<dbReference type="Proteomes" id="UP000001514">
    <property type="component" value="Unassembled WGS sequence"/>
</dbReference>
<name>D8T7Y1_SELML</name>
<accession>D8T7Y1</accession>
<dbReference type="Gramene" id="EFJ07238">
    <property type="protein sequence ID" value="EFJ07238"/>
    <property type="gene ID" value="SELMODRAFT_429983"/>
</dbReference>
<evidence type="ECO:0000313" key="3">
    <source>
        <dbReference type="Proteomes" id="UP000001514"/>
    </source>
</evidence>
<protein>
    <submittedName>
        <fullName evidence="1">Uncharacterized protein</fullName>
    </submittedName>
</protein>
<gene>
    <name evidence="1" type="ORF">SELMODRAFT_429977</name>
    <name evidence="2" type="ORF">SELMODRAFT_429983</name>
</gene>